<sequence length="83" mass="9693">MSSSSNYSNTFEDCSEEENLQTQLEDNIYISDLEEDSIEVEQKEIIQNIQDISFQESLSTDEENLTKNFELLQVKLFSKEESE</sequence>
<keyword evidence="2" id="KW-1185">Reference proteome</keyword>
<feature type="non-terminal residue" evidence="1">
    <location>
        <position position="83"/>
    </location>
</feature>
<reference evidence="1" key="1">
    <citation type="submission" date="2021-06" db="EMBL/GenBank/DDBJ databases">
        <authorList>
            <person name="Kallberg Y."/>
            <person name="Tangrot J."/>
            <person name="Rosling A."/>
        </authorList>
    </citation>
    <scope>NUCLEOTIDE SEQUENCE</scope>
    <source>
        <strain evidence="1">MA461A</strain>
    </source>
</reference>
<comment type="caution">
    <text evidence="1">The sequence shown here is derived from an EMBL/GenBank/DDBJ whole genome shotgun (WGS) entry which is preliminary data.</text>
</comment>
<protein>
    <submittedName>
        <fullName evidence="1">37114_t:CDS:1</fullName>
    </submittedName>
</protein>
<evidence type="ECO:0000313" key="2">
    <source>
        <dbReference type="Proteomes" id="UP000789920"/>
    </source>
</evidence>
<proteinExistence type="predicted"/>
<accession>A0ACA9RZA1</accession>
<dbReference type="Proteomes" id="UP000789920">
    <property type="component" value="Unassembled WGS sequence"/>
</dbReference>
<name>A0ACA9RZA1_9GLOM</name>
<gene>
    <name evidence="1" type="ORF">RPERSI_LOCUS24786</name>
</gene>
<dbReference type="EMBL" id="CAJVQC010080262">
    <property type="protein sequence ID" value="CAG8817850.1"/>
    <property type="molecule type" value="Genomic_DNA"/>
</dbReference>
<evidence type="ECO:0000313" key="1">
    <source>
        <dbReference type="EMBL" id="CAG8817850.1"/>
    </source>
</evidence>
<organism evidence="1 2">
    <name type="scientific">Racocetra persica</name>
    <dbReference type="NCBI Taxonomy" id="160502"/>
    <lineage>
        <taxon>Eukaryota</taxon>
        <taxon>Fungi</taxon>
        <taxon>Fungi incertae sedis</taxon>
        <taxon>Mucoromycota</taxon>
        <taxon>Glomeromycotina</taxon>
        <taxon>Glomeromycetes</taxon>
        <taxon>Diversisporales</taxon>
        <taxon>Gigasporaceae</taxon>
        <taxon>Racocetra</taxon>
    </lineage>
</organism>